<dbReference type="SUPFAM" id="SSF53850">
    <property type="entry name" value="Periplasmic binding protein-like II"/>
    <property type="match status" value="1"/>
</dbReference>
<gene>
    <name evidence="3" type="ORF">EHSB41UT_03891</name>
</gene>
<feature type="chain" id="PRO_5012191619" evidence="1">
    <location>
        <begin position="23"/>
        <end position="334"/>
    </location>
</feature>
<dbReference type="EMBL" id="FWPT01000010">
    <property type="protein sequence ID" value="SMA50100.1"/>
    <property type="molecule type" value="Genomic_DNA"/>
</dbReference>
<dbReference type="InterPro" id="IPR007210">
    <property type="entry name" value="ABC_Gly_betaine_transp_sub-bd"/>
</dbReference>
<sequence>MLKTIKAVGAASLLFVSGQSVAAESCGDVTIADMNWASATFIAHVDQYILNNGYGCNAELVTGDTMATGTSMTEKNEPDFAPEFWTNSMKEALDKGVAEGRLRYAGHVLTDGGVEGFWVPKYMVDKDPSLGTIEGVIKNASLFKHPEDPELSAFYTCPAGWNCQISSTNLFNALKLDQHGFDIVDPGSSAGLDGSIAKANERGEAWFGYYWAPTAILGKYEMVLVDFGSGVNKDEFLNCTSQEDCLEPKVTMYPPSIAQTVTTDAFAVKNPVVYEYLSKRSITNNDLNKVLAWIEDNQADGVIAAEHFLSNYPQLWKEWVSADVATKISKSLTQ</sequence>
<dbReference type="AlphaFoldDB" id="A0A1X7APS4"/>
<dbReference type="GO" id="GO:0022857">
    <property type="term" value="F:transmembrane transporter activity"/>
    <property type="evidence" value="ECO:0007669"/>
    <property type="project" value="InterPro"/>
</dbReference>
<name>A0A1X7APS4_9GAMM</name>
<evidence type="ECO:0000259" key="2">
    <source>
        <dbReference type="Pfam" id="PF04069"/>
    </source>
</evidence>
<feature type="domain" description="ABC-type glycine betaine transport system substrate-binding" evidence="2">
    <location>
        <begin position="28"/>
        <end position="310"/>
    </location>
</feature>
<organism evidence="3 4">
    <name type="scientific">Parendozoicomonas haliclonae</name>
    <dbReference type="NCBI Taxonomy" id="1960125"/>
    <lineage>
        <taxon>Bacteria</taxon>
        <taxon>Pseudomonadati</taxon>
        <taxon>Pseudomonadota</taxon>
        <taxon>Gammaproteobacteria</taxon>
        <taxon>Oceanospirillales</taxon>
        <taxon>Endozoicomonadaceae</taxon>
        <taxon>Parendozoicomonas</taxon>
    </lineage>
</organism>
<dbReference type="CDD" id="cd13641">
    <property type="entry name" value="PBP2_HisX_like"/>
    <property type="match status" value="1"/>
</dbReference>
<dbReference type="Pfam" id="PF04069">
    <property type="entry name" value="OpuAC"/>
    <property type="match status" value="1"/>
</dbReference>
<dbReference type="GO" id="GO:0043190">
    <property type="term" value="C:ATP-binding cassette (ABC) transporter complex"/>
    <property type="evidence" value="ECO:0007669"/>
    <property type="project" value="InterPro"/>
</dbReference>
<dbReference type="Proteomes" id="UP000196573">
    <property type="component" value="Unassembled WGS sequence"/>
</dbReference>
<proteinExistence type="predicted"/>
<evidence type="ECO:0000256" key="1">
    <source>
        <dbReference type="SAM" id="SignalP"/>
    </source>
</evidence>
<evidence type="ECO:0000313" key="4">
    <source>
        <dbReference type="Proteomes" id="UP000196573"/>
    </source>
</evidence>
<keyword evidence="4" id="KW-1185">Reference proteome</keyword>
<feature type="signal peptide" evidence="1">
    <location>
        <begin position="1"/>
        <end position="22"/>
    </location>
</feature>
<accession>A0A1X7APS4</accession>
<dbReference type="RefSeq" id="WP_087112537.1">
    <property type="nucleotide sequence ID" value="NZ_CBCSCN010000005.1"/>
</dbReference>
<dbReference type="Gene3D" id="3.10.105.10">
    <property type="entry name" value="Dipeptide-binding Protein, Domain 3"/>
    <property type="match status" value="1"/>
</dbReference>
<dbReference type="OrthoDB" id="9786266at2"/>
<keyword evidence="1" id="KW-0732">Signal</keyword>
<protein>
    <submittedName>
        <fullName evidence="3">Glycine betaine transporter periplasmic subunit</fullName>
    </submittedName>
</protein>
<reference evidence="3 4" key="1">
    <citation type="submission" date="2017-03" db="EMBL/GenBank/DDBJ databases">
        <authorList>
            <person name="Afonso C.L."/>
            <person name="Miller P.J."/>
            <person name="Scott M.A."/>
            <person name="Spackman E."/>
            <person name="Goraichik I."/>
            <person name="Dimitrov K.M."/>
            <person name="Suarez D.L."/>
            <person name="Swayne D.E."/>
        </authorList>
    </citation>
    <scope>NUCLEOTIDE SEQUENCE [LARGE SCALE GENOMIC DNA]</scope>
    <source>
        <strain evidence="3">SB41UT1</strain>
    </source>
</reference>
<evidence type="ECO:0000313" key="3">
    <source>
        <dbReference type="EMBL" id="SMA50100.1"/>
    </source>
</evidence>
<dbReference type="Gene3D" id="3.40.190.100">
    <property type="entry name" value="Glycine betaine-binding periplasmic protein, domain 2"/>
    <property type="match status" value="1"/>
</dbReference>